<dbReference type="EMBL" id="CM037154">
    <property type="protein sequence ID" value="KAH7861732.1"/>
    <property type="molecule type" value="Genomic_DNA"/>
</dbReference>
<protein>
    <submittedName>
        <fullName evidence="1">Uncharacterized protein</fullName>
    </submittedName>
</protein>
<dbReference type="Proteomes" id="UP000828048">
    <property type="component" value="Chromosome 4"/>
</dbReference>
<keyword evidence="2" id="KW-1185">Reference proteome</keyword>
<organism evidence="1 2">
    <name type="scientific">Vaccinium darrowii</name>
    <dbReference type="NCBI Taxonomy" id="229202"/>
    <lineage>
        <taxon>Eukaryota</taxon>
        <taxon>Viridiplantae</taxon>
        <taxon>Streptophyta</taxon>
        <taxon>Embryophyta</taxon>
        <taxon>Tracheophyta</taxon>
        <taxon>Spermatophyta</taxon>
        <taxon>Magnoliopsida</taxon>
        <taxon>eudicotyledons</taxon>
        <taxon>Gunneridae</taxon>
        <taxon>Pentapetalae</taxon>
        <taxon>asterids</taxon>
        <taxon>Ericales</taxon>
        <taxon>Ericaceae</taxon>
        <taxon>Vaccinioideae</taxon>
        <taxon>Vaccinieae</taxon>
        <taxon>Vaccinium</taxon>
    </lineage>
</organism>
<gene>
    <name evidence="1" type="ORF">Vadar_030035</name>
</gene>
<proteinExistence type="predicted"/>
<evidence type="ECO:0000313" key="1">
    <source>
        <dbReference type="EMBL" id="KAH7861732.1"/>
    </source>
</evidence>
<sequence length="490" mass="55599">MESKSNPPMIIDDKLHILMFPWLAFGHMIPFLELSKLIAQKGHRVTFVSTPKNIDRLPKLPQNLSPLITLVKIPLPHVDKLPENAEATVDLPYDKVKYLKKAYDELQQPITQLIQDTSPDWVVHDFAPYWLGPIAAKLGVSCAFFSIFNSATLGFCGPPSVLMGLSGENRTKPEDFTVPPKWVPFESTVVFRLFEIKRVFDDVAGDDENISAMYRMGGAIDGSDVVLVRSSYEFEPEWLNLLAEIYEKPVIPVGYLPPTPINHDLNDDNDKEWKSIKDWLDKQPRRSVVYVAFGSEAKPSQHELTEIAHGLELSGLPFFWVLRKQRGSADTEAVELPDGFEKRIKGRGKVWTSWAPQLKILSHDSVGGFLTHSGWSSVVEAIQFEKALILLPFLAEQGLNARLLEEKKMAYSIPRDDRDGSFTRDSVAESLRLMMVGDEGKVYWEKVKEVRGSFVDRDIQDKYVDNLLNYFKAHKPQTKVRALNGKCEWA</sequence>
<evidence type="ECO:0000313" key="2">
    <source>
        <dbReference type="Proteomes" id="UP000828048"/>
    </source>
</evidence>
<name>A0ACB7Z9L4_9ERIC</name>
<comment type="caution">
    <text evidence="1">The sequence shown here is derived from an EMBL/GenBank/DDBJ whole genome shotgun (WGS) entry which is preliminary data.</text>
</comment>
<accession>A0ACB7Z9L4</accession>
<reference evidence="1 2" key="1">
    <citation type="journal article" date="2021" name="Hortic Res">
        <title>High-quality reference genome and annotation aids understanding of berry development for evergreen blueberry (Vaccinium darrowii).</title>
        <authorList>
            <person name="Yu J."/>
            <person name="Hulse-Kemp A.M."/>
            <person name="Babiker E."/>
            <person name="Staton M."/>
        </authorList>
    </citation>
    <scope>NUCLEOTIDE SEQUENCE [LARGE SCALE GENOMIC DNA]</scope>
    <source>
        <strain evidence="2">cv. NJ 8807/NJ 8810</strain>
        <tissue evidence="1">Young leaf</tissue>
    </source>
</reference>